<dbReference type="Pfam" id="PF07971">
    <property type="entry name" value="Glyco_hydro_92"/>
    <property type="match status" value="1"/>
</dbReference>
<dbReference type="FunFam" id="1.20.1050.60:FF:000002">
    <property type="entry name" value="Glycosyl hydrolase family 92"/>
    <property type="match status" value="1"/>
</dbReference>
<evidence type="ECO:0000259" key="2">
    <source>
        <dbReference type="Pfam" id="PF07971"/>
    </source>
</evidence>
<dbReference type="EMBL" id="MU006089">
    <property type="protein sequence ID" value="KAF2843067.1"/>
    <property type="molecule type" value="Genomic_DNA"/>
</dbReference>
<dbReference type="FunFam" id="2.70.98.10:FF:000028">
    <property type="entry name" value="Alpha-1,2-mannosidase family protein (AFU_orthologue AFUA_5G10520)"/>
    <property type="match status" value="1"/>
</dbReference>
<protein>
    <submittedName>
        <fullName evidence="4">Glycoside hydrolase family 92 protein</fullName>
    </submittedName>
</protein>
<feature type="domain" description="Glycosyl hydrolase family 92" evidence="2">
    <location>
        <begin position="309"/>
        <end position="796"/>
    </location>
</feature>
<feature type="chain" id="PRO_5040131414" evidence="1">
    <location>
        <begin position="23"/>
        <end position="822"/>
    </location>
</feature>
<dbReference type="InterPro" id="IPR050883">
    <property type="entry name" value="PNGase"/>
</dbReference>
<accession>A0A9P4SJQ0</accession>
<evidence type="ECO:0000313" key="5">
    <source>
        <dbReference type="Proteomes" id="UP000799429"/>
    </source>
</evidence>
<dbReference type="InterPro" id="IPR005887">
    <property type="entry name" value="GH92_a_mannosidase_put"/>
</dbReference>
<proteinExistence type="predicted"/>
<sequence length="822" mass="91297">MSYQTFGWLAVGLASSLPATHAQHDFTQYVNPFLGSEGVIPGQAFGGGDIFVGAALPFGVVKLGIDTYEFPTNISTLNGGYTPKGKVTGISMLHESGTGGAPKYGFPAQMPLTTIEAPVNLLDNETYWQGRVGYDVASVGYFKTNLESGITVELSASRHAGILEYTFPEGEKHILVDTSHYLPYPNRAYDSQFYTGGELEILQNGSLYTGYSSIANGWNLGTPVIIYFCGEFDSVPNDAEAFTGRNTFPVGRHFRSFNNGTVPNPIFEGTTARSGPLSNRVGAVFSWNNSSSVKIRSRIGVSFISTEHACAFKNDEIPSWEISPVVQAARDEWNRDVFSKIQVPVDESANRTRLAMLYSSLYFSHLIPSKRDGENPLWQSDEPSWDDFFTMWDLFRNQVALWLLIQPAYYEEMIRSLIDIWRHEGYLPDGRSGNYNGLVQGGSNADNVLADAYVKGLRGAINWTDGYLAVKKDAEVLPYFDFNPVAPLGSLKEGRGALDDWIPLGYVSADRNHLCVSKSVEYALNDFSVSQIAAGEMPGDQDIYMKRSAGWQLIWNHDAVVRNFKGSLAPRFSNGTFDETYDLTQCGDCNWADYSYEATPFEYSFVVPHDMENLIQFMGGVSHFEDRLDYIFQPNTSNAELGANGLGITSIMNIGNEPDFATPYLYNYINKQYKSVQRSRSLGYQYFSNTTNGIPGNSDAGALNTWLVWQMLGLYPIVTTPVYLLQSPWFPDINLTVNHNHTLRIRASGLDDSDGRQGYYVQSVEINGQPWTKNWFQHSDLDIMTRGGEIAFELGPEMTMWETGEVPPSPGHVVLGDSTGGF</sequence>
<dbReference type="NCBIfam" id="TIGR01180">
    <property type="entry name" value="aman2_put"/>
    <property type="match status" value="1"/>
</dbReference>
<dbReference type="Gene3D" id="3.30.2080.10">
    <property type="entry name" value="GH92 mannosidase domain"/>
    <property type="match status" value="1"/>
</dbReference>
<gene>
    <name evidence="4" type="ORF">M501DRAFT_1005733</name>
</gene>
<dbReference type="PANTHER" id="PTHR12143">
    <property type="entry name" value="PEPTIDE N-GLYCANASE PNGASE -RELATED"/>
    <property type="match status" value="1"/>
</dbReference>
<evidence type="ECO:0000259" key="3">
    <source>
        <dbReference type="Pfam" id="PF17678"/>
    </source>
</evidence>
<dbReference type="InterPro" id="IPR008928">
    <property type="entry name" value="6-hairpin_glycosidase_sf"/>
</dbReference>
<feature type="domain" description="Glycosyl hydrolase family 92 N-terminal" evidence="3">
    <location>
        <begin position="29"/>
        <end position="302"/>
    </location>
</feature>
<dbReference type="AlphaFoldDB" id="A0A9P4SJQ0"/>
<dbReference type="SUPFAM" id="SSF48208">
    <property type="entry name" value="Six-hairpin glycosidases"/>
    <property type="match status" value="1"/>
</dbReference>
<dbReference type="Gene3D" id="2.70.98.10">
    <property type="match status" value="1"/>
</dbReference>
<keyword evidence="5" id="KW-1185">Reference proteome</keyword>
<evidence type="ECO:0000256" key="1">
    <source>
        <dbReference type="SAM" id="SignalP"/>
    </source>
</evidence>
<dbReference type="OrthoDB" id="449263at2759"/>
<reference evidence="4" key="1">
    <citation type="journal article" date="2020" name="Stud. Mycol.">
        <title>101 Dothideomycetes genomes: a test case for predicting lifestyles and emergence of pathogens.</title>
        <authorList>
            <person name="Haridas S."/>
            <person name="Albert R."/>
            <person name="Binder M."/>
            <person name="Bloem J."/>
            <person name="Labutti K."/>
            <person name="Salamov A."/>
            <person name="Andreopoulos B."/>
            <person name="Baker S."/>
            <person name="Barry K."/>
            <person name="Bills G."/>
            <person name="Bluhm B."/>
            <person name="Cannon C."/>
            <person name="Castanera R."/>
            <person name="Culley D."/>
            <person name="Daum C."/>
            <person name="Ezra D."/>
            <person name="Gonzalez J."/>
            <person name="Henrissat B."/>
            <person name="Kuo A."/>
            <person name="Liang C."/>
            <person name="Lipzen A."/>
            <person name="Lutzoni F."/>
            <person name="Magnuson J."/>
            <person name="Mondo S."/>
            <person name="Nolan M."/>
            <person name="Ohm R."/>
            <person name="Pangilinan J."/>
            <person name="Park H.-J."/>
            <person name="Ramirez L."/>
            <person name="Alfaro M."/>
            <person name="Sun H."/>
            <person name="Tritt A."/>
            <person name="Yoshinaga Y."/>
            <person name="Zwiers L.-H."/>
            <person name="Turgeon B."/>
            <person name="Goodwin S."/>
            <person name="Spatafora J."/>
            <person name="Crous P."/>
            <person name="Grigoriev I."/>
        </authorList>
    </citation>
    <scope>NUCLEOTIDE SEQUENCE</scope>
    <source>
        <strain evidence="4">CBS 101060</strain>
    </source>
</reference>
<dbReference type="InterPro" id="IPR012939">
    <property type="entry name" value="Glyco_hydro_92"/>
</dbReference>
<keyword evidence="1" id="KW-0732">Signal</keyword>
<keyword evidence="4" id="KW-0378">Hydrolase</keyword>
<dbReference type="GO" id="GO:0005975">
    <property type="term" value="P:carbohydrate metabolic process"/>
    <property type="evidence" value="ECO:0007669"/>
    <property type="project" value="InterPro"/>
</dbReference>
<dbReference type="GO" id="GO:0005634">
    <property type="term" value="C:nucleus"/>
    <property type="evidence" value="ECO:0007669"/>
    <property type="project" value="TreeGrafter"/>
</dbReference>
<dbReference type="GO" id="GO:0000224">
    <property type="term" value="F:peptide-N4-(N-acetyl-beta-glucosaminyl)asparagine amidase activity"/>
    <property type="evidence" value="ECO:0007669"/>
    <property type="project" value="TreeGrafter"/>
</dbReference>
<dbReference type="FunFam" id="3.30.2080.10:FF:000001">
    <property type="entry name" value="Alpha-1,2-mannosidase subfamily"/>
    <property type="match status" value="1"/>
</dbReference>
<evidence type="ECO:0000313" key="4">
    <source>
        <dbReference type="EMBL" id="KAF2843067.1"/>
    </source>
</evidence>
<dbReference type="Pfam" id="PF17678">
    <property type="entry name" value="Glyco_hydro_92N"/>
    <property type="match status" value="1"/>
</dbReference>
<dbReference type="GO" id="GO:0030246">
    <property type="term" value="F:carbohydrate binding"/>
    <property type="evidence" value="ECO:0007669"/>
    <property type="project" value="InterPro"/>
</dbReference>
<dbReference type="GO" id="GO:0005829">
    <property type="term" value="C:cytosol"/>
    <property type="evidence" value="ECO:0007669"/>
    <property type="project" value="TreeGrafter"/>
</dbReference>
<dbReference type="InterPro" id="IPR014718">
    <property type="entry name" value="GH-type_carb-bd"/>
</dbReference>
<organism evidence="4 5">
    <name type="scientific">Patellaria atrata CBS 101060</name>
    <dbReference type="NCBI Taxonomy" id="1346257"/>
    <lineage>
        <taxon>Eukaryota</taxon>
        <taxon>Fungi</taxon>
        <taxon>Dikarya</taxon>
        <taxon>Ascomycota</taxon>
        <taxon>Pezizomycotina</taxon>
        <taxon>Dothideomycetes</taxon>
        <taxon>Dothideomycetes incertae sedis</taxon>
        <taxon>Patellariales</taxon>
        <taxon>Patellariaceae</taxon>
        <taxon>Patellaria</taxon>
    </lineage>
</organism>
<dbReference type="PANTHER" id="PTHR12143:SF27">
    <property type="entry name" value="ALPHA-1,2-MANNOSIDASE FAMILY PROTEIN (AFU_ORTHOLOGUE AFUA_5G10520)"/>
    <property type="match status" value="1"/>
</dbReference>
<name>A0A9P4SJQ0_9PEZI</name>
<dbReference type="Proteomes" id="UP000799429">
    <property type="component" value="Unassembled WGS sequence"/>
</dbReference>
<feature type="signal peptide" evidence="1">
    <location>
        <begin position="1"/>
        <end position="22"/>
    </location>
</feature>
<dbReference type="InterPro" id="IPR041371">
    <property type="entry name" value="GH92_N"/>
</dbReference>
<dbReference type="Gene3D" id="1.20.1610.10">
    <property type="entry name" value="alpha-1,2-mannosidases domains"/>
    <property type="match status" value="1"/>
</dbReference>
<dbReference type="Gene3D" id="1.20.1050.60">
    <property type="entry name" value="alpha-1,2-mannosidase"/>
    <property type="match status" value="1"/>
</dbReference>
<comment type="caution">
    <text evidence="4">The sequence shown here is derived from an EMBL/GenBank/DDBJ whole genome shotgun (WGS) entry which is preliminary data.</text>
</comment>
<dbReference type="GO" id="GO:0006516">
    <property type="term" value="P:glycoprotein catabolic process"/>
    <property type="evidence" value="ECO:0007669"/>
    <property type="project" value="TreeGrafter"/>
</dbReference>